<evidence type="ECO:0000256" key="2">
    <source>
        <dbReference type="ARBA" id="ARBA00022692"/>
    </source>
</evidence>
<comment type="subcellular location">
    <subcellularLocation>
        <location evidence="1">Membrane</location>
        <topology evidence="1">Multi-pass membrane protein</topology>
    </subcellularLocation>
</comment>
<protein>
    <submittedName>
        <fullName evidence="6">Mitochondrial import inner membrane translocase subunit TIM23</fullName>
    </submittedName>
</protein>
<name>A0A061QSZ4_9CHLO</name>
<feature type="region of interest" description="Disordered" evidence="5">
    <location>
        <begin position="1"/>
        <end position="47"/>
    </location>
</feature>
<dbReference type="PANTHER" id="PTHR15371">
    <property type="entry name" value="TIM23"/>
    <property type="match status" value="1"/>
</dbReference>
<dbReference type="GO" id="GO:0005744">
    <property type="term" value="C:TIM23 mitochondrial import inner membrane translocase complex"/>
    <property type="evidence" value="ECO:0007669"/>
    <property type="project" value="TreeGrafter"/>
</dbReference>
<dbReference type="GO" id="GO:0008320">
    <property type="term" value="F:protein transmembrane transporter activity"/>
    <property type="evidence" value="ECO:0007669"/>
    <property type="project" value="TreeGrafter"/>
</dbReference>
<evidence type="ECO:0000256" key="3">
    <source>
        <dbReference type="ARBA" id="ARBA00022989"/>
    </source>
</evidence>
<reference evidence="6" key="1">
    <citation type="submission" date="2014-05" db="EMBL/GenBank/DDBJ databases">
        <title>The transcriptome of the halophilic microalga Tetraselmis sp. GSL018 isolated from the Great Salt Lake, Utah.</title>
        <authorList>
            <person name="Jinkerson R.E."/>
            <person name="D'Adamo S."/>
            <person name="Posewitz M.C."/>
        </authorList>
    </citation>
    <scope>NUCLEOTIDE SEQUENCE</scope>
    <source>
        <strain evidence="6">GSL018</strain>
    </source>
</reference>
<evidence type="ECO:0000313" key="6">
    <source>
        <dbReference type="EMBL" id="JAC61579.1"/>
    </source>
</evidence>
<organism evidence="6">
    <name type="scientific">Tetraselmis sp. GSL018</name>
    <dbReference type="NCBI Taxonomy" id="582737"/>
    <lineage>
        <taxon>Eukaryota</taxon>
        <taxon>Viridiplantae</taxon>
        <taxon>Chlorophyta</taxon>
        <taxon>core chlorophytes</taxon>
        <taxon>Chlorodendrophyceae</taxon>
        <taxon>Chlorodendrales</taxon>
        <taxon>Chlorodendraceae</taxon>
        <taxon>Tetraselmis</taxon>
    </lineage>
</organism>
<keyword evidence="4" id="KW-0472">Membrane</keyword>
<keyword evidence="2" id="KW-0812">Transmembrane</keyword>
<accession>A0A061QSZ4</accession>
<sequence>MGLFDNILGGQQKSESRTSSSSEDLSSGPAGSEFSADAGRSSSVSTGEDFELYNPYRGLRTALDGRGEAPRTAFKVPQRPEFVFKEEDSFRRRNWTENITYYTGVGYLAGAGVGGGLGTAEALRRPPAGGEGSAQLNARLKLNRLLNTSGAAGRMYGNSAGVVGLYFAASESLLFHYLDRFGLPDALPTLGAGFATGALYRIPRGPRTAAVAGLVGTACAGLLLAGRSVVSGL</sequence>
<proteinExistence type="predicted"/>
<dbReference type="EMBL" id="GBEZ01025517">
    <property type="protein sequence ID" value="JAC61579.1"/>
    <property type="molecule type" value="Transcribed_RNA"/>
</dbReference>
<evidence type="ECO:0000256" key="4">
    <source>
        <dbReference type="ARBA" id="ARBA00023136"/>
    </source>
</evidence>
<evidence type="ECO:0000256" key="5">
    <source>
        <dbReference type="SAM" id="MobiDB-lite"/>
    </source>
</evidence>
<dbReference type="PANTHER" id="PTHR15371:SF0">
    <property type="entry name" value="SD19278P"/>
    <property type="match status" value="1"/>
</dbReference>
<keyword evidence="3" id="KW-1133">Transmembrane helix</keyword>
<feature type="compositionally biased region" description="Low complexity" evidence="5">
    <location>
        <begin position="17"/>
        <end position="32"/>
    </location>
</feature>
<dbReference type="Pfam" id="PF02466">
    <property type="entry name" value="Tim17"/>
    <property type="match status" value="1"/>
</dbReference>
<dbReference type="InterPro" id="IPR045238">
    <property type="entry name" value="Tim23-like"/>
</dbReference>
<gene>
    <name evidence="6" type="primary">TIM23</name>
    <name evidence="6" type="ORF">TSPGSL018_25845</name>
</gene>
<dbReference type="AlphaFoldDB" id="A0A061QSZ4"/>
<evidence type="ECO:0000256" key="1">
    <source>
        <dbReference type="ARBA" id="ARBA00004141"/>
    </source>
</evidence>
<dbReference type="GO" id="GO:0030150">
    <property type="term" value="P:protein import into mitochondrial matrix"/>
    <property type="evidence" value="ECO:0007669"/>
    <property type="project" value="TreeGrafter"/>
</dbReference>